<gene>
    <name evidence="2" type="ORF">Rt10032_c10g4282</name>
</gene>
<feature type="region of interest" description="Disordered" evidence="1">
    <location>
        <begin position="525"/>
        <end position="554"/>
    </location>
</feature>
<dbReference type="EMBL" id="BJWK01000010">
    <property type="protein sequence ID" value="GEM10265.1"/>
    <property type="molecule type" value="Genomic_DNA"/>
</dbReference>
<organism evidence="2 3">
    <name type="scientific">Rhodotorula toruloides</name>
    <name type="common">Yeast</name>
    <name type="synonym">Rhodosporidium toruloides</name>
    <dbReference type="NCBI Taxonomy" id="5286"/>
    <lineage>
        <taxon>Eukaryota</taxon>
        <taxon>Fungi</taxon>
        <taxon>Dikarya</taxon>
        <taxon>Basidiomycota</taxon>
        <taxon>Pucciniomycotina</taxon>
        <taxon>Microbotryomycetes</taxon>
        <taxon>Sporidiobolales</taxon>
        <taxon>Sporidiobolaceae</taxon>
        <taxon>Rhodotorula</taxon>
    </lineage>
</organism>
<reference evidence="2 3" key="1">
    <citation type="submission" date="2019-07" db="EMBL/GenBank/DDBJ databases">
        <title>Rhodotorula toruloides NBRC10032 genome sequencing.</title>
        <authorList>
            <person name="Shida Y."/>
            <person name="Takaku H."/>
            <person name="Ogasawara W."/>
            <person name="Mori K."/>
        </authorList>
    </citation>
    <scope>NUCLEOTIDE SEQUENCE [LARGE SCALE GENOMIC DNA]</scope>
    <source>
        <strain evidence="2 3">NBRC10032</strain>
    </source>
</reference>
<evidence type="ECO:0000313" key="3">
    <source>
        <dbReference type="Proteomes" id="UP000321518"/>
    </source>
</evidence>
<name>A0A511KK22_RHOTO</name>
<accession>A0A511KK22</accession>
<sequence>MDAEQADQAGATSRQSLLDTAHSLHALLATRLASPSASPGTRSISLHPLSAIPHTALPELRAALASTVATLRSGISQFSSLALPQADSATGDGSRDGRARRDRYLTLLRDATGTESSLLTARKDDAVRAKRVLKRRRREYEELWEVTTPRSSVAGGPTVLSVLEELAKDLELVTFRDDEGIDGGRKDGPVTLSVGGKVMVVDFEVVGEMDVARVKVAYVADGQDLHCAVAEEKLHALLRRSGEPKEDESVRQRCWQGVRSLLEQLKELDEATERLGQDCFMALNRTLPEDLNSVFSFPATQAIAEHLQLPLFLPTHTILQALLLWHATPFARLRSTFASFASSAISPFDAFSPPPATSLRQAGIYGLRISLAAIEDDLDAAKADPKIYVATLDPPVPIEAASGRAVCQALGMELRGADEQALNRDTTVQSEGKGLLDLVLPPAGDERPKTEQQTFERTLPASSADPAFTIRFTTARPGSTSQPTFLATHLRFKEARQLRGALKVLEAQVRVNELVKSIALESEAKLSKDGQGDAAAPEAKREKEKSTANGAQEQRISLDELFAGESPVHPSLHSQYWLDTSRKFSAHRRRIPHSPRFDPLPFSCPVTLLTHFRPPPYPLFPISSPVADLDSQRPSSRADHY</sequence>
<evidence type="ECO:0000313" key="2">
    <source>
        <dbReference type="EMBL" id="GEM10265.1"/>
    </source>
</evidence>
<dbReference type="OrthoDB" id="2536384at2759"/>
<dbReference type="AlphaFoldDB" id="A0A511KK22"/>
<evidence type="ECO:0000256" key="1">
    <source>
        <dbReference type="SAM" id="MobiDB-lite"/>
    </source>
</evidence>
<dbReference type="Proteomes" id="UP000321518">
    <property type="component" value="Unassembled WGS sequence"/>
</dbReference>
<comment type="caution">
    <text evidence="2">The sequence shown here is derived from an EMBL/GenBank/DDBJ whole genome shotgun (WGS) entry which is preliminary data.</text>
</comment>
<protein>
    <submittedName>
        <fullName evidence="2">Proteophosphoglycan 5</fullName>
    </submittedName>
</protein>
<proteinExistence type="predicted"/>